<feature type="transmembrane region" description="Helical" evidence="5">
    <location>
        <begin position="242"/>
        <end position="260"/>
    </location>
</feature>
<dbReference type="PANTHER" id="PTHR42723">
    <property type="entry name" value="CHLOROPHYLL SYNTHASE"/>
    <property type="match status" value="1"/>
</dbReference>
<feature type="transmembrane region" description="Helical" evidence="5">
    <location>
        <begin position="88"/>
        <end position="105"/>
    </location>
</feature>
<dbReference type="GO" id="GO:0016765">
    <property type="term" value="F:transferase activity, transferring alkyl or aryl (other than methyl) groups"/>
    <property type="evidence" value="ECO:0007669"/>
    <property type="project" value="InterPro"/>
</dbReference>
<gene>
    <name evidence="6" type="ORF">S01H4_38296</name>
</gene>
<feature type="non-terminal residue" evidence="6">
    <location>
        <position position="292"/>
    </location>
</feature>
<keyword evidence="4 5" id="KW-0472">Membrane</keyword>
<dbReference type="InterPro" id="IPR000537">
    <property type="entry name" value="UbiA_prenyltransferase"/>
</dbReference>
<comment type="caution">
    <text evidence="6">The sequence shown here is derived from an EMBL/GenBank/DDBJ whole genome shotgun (WGS) entry which is preliminary data.</text>
</comment>
<evidence type="ECO:0000256" key="2">
    <source>
        <dbReference type="ARBA" id="ARBA00022692"/>
    </source>
</evidence>
<dbReference type="Gene3D" id="1.20.120.1780">
    <property type="entry name" value="UbiA prenyltransferase"/>
    <property type="match status" value="1"/>
</dbReference>
<keyword evidence="3 5" id="KW-1133">Transmembrane helix</keyword>
<feature type="transmembrane region" description="Helical" evidence="5">
    <location>
        <begin position="160"/>
        <end position="180"/>
    </location>
</feature>
<organism evidence="6">
    <name type="scientific">marine sediment metagenome</name>
    <dbReference type="NCBI Taxonomy" id="412755"/>
    <lineage>
        <taxon>unclassified sequences</taxon>
        <taxon>metagenomes</taxon>
        <taxon>ecological metagenomes</taxon>
    </lineage>
</organism>
<evidence type="ECO:0000313" key="6">
    <source>
        <dbReference type="EMBL" id="GAH05058.1"/>
    </source>
</evidence>
<dbReference type="AlphaFoldDB" id="X1E8U2"/>
<feature type="transmembrane region" description="Helical" evidence="5">
    <location>
        <begin position="213"/>
        <end position="236"/>
    </location>
</feature>
<dbReference type="EMBL" id="BART01020647">
    <property type="protein sequence ID" value="GAH05058.1"/>
    <property type="molecule type" value="Genomic_DNA"/>
</dbReference>
<name>X1E8U2_9ZZZZ</name>
<feature type="transmembrane region" description="Helical" evidence="5">
    <location>
        <begin position="134"/>
        <end position="154"/>
    </location>
</feature>
<feature type="transmembrane region" description="Helical" evidence="5">
    <location>
        <begin position="272"/>
        <end position="291"/>
    </location>
</feature>
<feature type="transmembrane region" description="Helical" evidence="5">
    <location>
        <begin position="43"/>
        <end position="63"/>
    </location>
</feature>
<feature type="transmembrane region" description="Helical" evidence="5">
    <location>
        <begin position="12"/>
        <end position="31"/>
    </location>
</feature>
<protein>
    <recommendedName>
        <fullName evidence="7">Prenyltransferase</fullName>
    </recommendedName>
</protein>
<reference evidence="6" key="1">
    <citation type="journal article" date="2014" name="Front. Microbiol.">
        <title>High frequency of phylogenetically diverse reductive dehalogenase-homologous genes in deep subseafloor sedimentary metagenomes.</title>
        <authorList>
            <person name="Kawai M."/>
            <person name="Futagami T."/>
            <person name="Toyoda A."/>
            <person name="Takaki Y."/>
            <person name="Nishi S."/>
            <person name="Hori S."/>
            <person name="Arai W."/>
            <person name="Tsubouchi T."/>
            <person name="Morono Y."/>
            <person name="Uchiyama I."/>
            <person name="Ito T."/>
            <person name="Fujiyama A."/>
            <person name="Inagaki F."/>
            <person name="Takami H."/>
        </authorList>
    </citation>
    <scope>NUCLEOTIDE SEQUENCE</scope>
    <source>
        <strain evidence="6">Expedition CK06-06</strain>
    </source>
</reference>
<comment type="subcellular location">
    <subcellularLocation>
        <location evidence="1">Membrane</location>
        <topology evidence="1">Multi-pass membrane protein</topology>
    </subcellularLocation>
</comment>
<dbReference type="InterPro" id="IPR044878">
    <property type="entry name" value="UbiA_sf"/>
</dbReference>
<accession>X1E8U2</accession>
<dbReference type="Pfam" id="PF01040">
    <property type="entry name" value="UbiA"/>
    <property type="match status" value="1"/>
</dbReference>
<feature type="transmembrane region" description="Helical" evidence="5">
    <location>
        <begin position="111"/>
        <end position="127"/>
    </location>
</feature>
<sequence>PIALKIKAIWELMRLEHGVMIAIAILIGSLIASRNFPSFDKFIFTFFTALFLEASTFALNDYYDFDIDKKNKREDRPLVRGDLSKNSALYLFFILFPLGIISSYFVNMTCFMIALITAIFAIFYDVILKKIKLLGNFFIAYVMAIPFVFGAASILTENDFSINLSPAVFIIALIAFLSGVGREIMKDVMDFKGDKEEGVKSFPKYIGMKNSNIIASMFYVIAIFLSFFPFMFQSYGFYYNNYFYLVVVLITDIMLFWTVMKLIFDRNINLKYYRKFTLIALFMGLIAFLIGA</sequence>
<evidence type="ECO:0000256" key="5">
    <source>
        <dbReference type="SAM" id="Phobius"/>
    </source>
</evidence>
<feature type="non-terminal residue" evidence="6">
    <location>
        <position position="1"/>
    </location>
</feature>
<proteinExistence type="predicted"/>
<evidence type="ECO:0008006" key="7">
    <source>
        <dbReference type="Google" id="ProtNLM"/>
    </source>
</evidence>
<dbReference type="InterPro" id="IPR050475">
    <property type="entry name" value="Prenyltransferase_related"/>
</dbReference>
<dbReference type="PANTHER" id="PTHR42723:SF1">
    <property type="entry name" value="CHLOROPHYLL SYNTHASE, CHLOROPLASTIC"/>
    <property type="match status" value="1"/>
</dbReference>
<dbReference type="GO" id="GO:0016020">
    <property type="term" value="C:membrane"/>
    <property type="evidence" value="ECO:0007669"/>
    <property type="project" value="UniProtKB-SubCell"/>
</dbReference>
<dbReference type="CDD" id="cd13961">
    <property type="entry name" value="PT_UbiA_DGGGPS"/>
    <property type="match status" value="1"/>
</dbReference>
<dbReference type="Gene3D" id="1.10.357.140">
    <property type="entry name" value="UbiA prenyltransferase"/>
    <property type="match status" value="1"/>
</dbReference>
<evidence type="ECO:0000256" key="4">
    <source>
        <dbReference type="ARBA" id="ARBA00023136"/>
    </source>
</evidence>
<keyword evidence="2 5" id="KW-0812">Transmembrane</keyword>
<evidence type="ECO:0000256" key="3">
    <source>
        <dbReference type="ARBA" id="ARBA00022989"/>
    </source>
</evidence>
<evidence type="ECO:0000256" key="1">
    <source>
        <dbReference type="ARBA" id="ARBA00004141"/>
    </source>
</evidence>